<dbReference type="PANTHER" id="PTHR12226:SF2">
    <property type="entry name" value="MANNOSE-P-DOLICHOL UTILIZATION DEFECT 1 PROTEIN"/>
    <property type="match status" value="1"/>
</dbReference>
<sequence length="252" mass="28399">MSSPDLTPITETPSFVNEGEEINLEVFLRYFVADVLPYAVVLGSVLLKFPQILKILQHRSADGISLASVYFEMTAYVITTSWGIAQALNFKDYGENMLIMGEVAFLLLLVGYLQRSMSCAFLVFIFEAVALVVMSSGFLPRIFHELLLGLQIFLGMSSRVPQIIMNYRNQSTGHVSFLTYYLAMVGGIARLLTTFHNVSVEKGKYVMLMQFGVAVGLNATILLQILAYRELTRKKLDQQNLEKTLEKDKKRE</sequence>
<dbReference type="PIRSF" id="PIRSF023381">
    <property type="entry name" value="MannP-dilichol_defect-1p"/>
    <property type="match status" value="1"/>
</dbReference>
<evidence type="ECO:0000256" key="9">
    <source>
        <dbReference type="SAM" id="Phobius"/>
    </source>
</evidence>
<keyword evidence="3 8" id="KW-0812">Transmembrane</keyword>
<reference evidence="10 11" key="1">
    <citation type="journal article" date="2018" name="Microb. Genom.">
        <title>Expanding an expanded genome: long-read sequencing of Trypanosoma cruzi.</title>
        <authorList>
            <person name="Berna L."/>
            <person name="Rodriguez M."/>
            <person name="Chiribao M.L."/>
            <person name="Parodi-Talice A."/>
            <person name="Pita S."/>
            <person name="Rijo G."/>
            <person name="Alvarez-Valin F."/>
            <person name="Robello C."/>
        </authorList>
    </citation>
    <scope>NUCLEOTIDE SEQUENCE [LARGE SCALE GENOMIC DNA]</scope>
    <source>
        <strain evidence="10 11">TCC</strain>
    </source>
</reference>
<keyword evidence="4" id="KW-0677">Repeat</keyword>
<evidence type="ECO:0000313" key="11">
    <source>
        <dbReference type="Proteomes" id="UP000246078"/>
    </source>
</evidence>
<dbReference type="VEuPathDB" id="TriTrypDB:ECC02_005059"/>
<keyword evidence="6 8" id="KW-0472">Membrane</keyword>
<evidence type="ECO:0000313" key="10">
    <source>
        <dbReference type="EMBL" id="PWV07429.1"/>
    </source>
</evidence>
<dbReference type="Pfam" id="PF04193">
    <property type="entry name" value="PQ-loop"/>
    <property type="match status" value="2"/>
</dbReference>
<feature type="transmembrane region" description="Helical" evidence="9">
    <location>
        <begin position="177"/>
        <end position="195"/>
    </location>
</feature>
<dbReference type="Gene3D" id="1.20.1280.290">
    <property type="match status" value="1"/>
</dbReference>
<comment type="subcellular location">
    <subcellularLocation>
        <location evidence="1 8">Membrane</location>
        <topology evidence="1 8">Multi-pass membrane protein</topology>
    </subcellularLocation>
</comment>
<dbReference type="VEuPathDB" id="TriTrypDB:TcCLB.511249.90"/>
<dbReference type="InterPro" id="IPR016817">
    <property type="entry name" value="MannP-dilichol_defect-1"/>
</dbReference>
<dbReference type="VEuPathDB" id="TriTrypDB:Tc_MARK_8422"/>
<dbReference type="VEuPathDB" id="TriTrypDB:TcCL_NonESM10371"/>
<feature type="transmembrane region" description="Helical" evidence="9">
    <location>
        <begin position="120"/>
        <end position="140"/>
    </location>
</feature>
<dbReference type="VEuPathDB" id="TriTrypDB:C3747_101g161"/>
<feature type="transmembrane region" description="Helical" evidence="9">
    <location>
        <begin position="67"/>
        <end position="85"/>
    </location>
</feature>
<comment type="caution">
    <text evidence="10">The sequence shown here is derived from an EMBL/GenBank/DDBJ whole genome shotgun (WGS) entry which is preliminary data.</text>
</comment>
<dbReference type="AlphaFoldDB" id="A0A2V2WIH4"/>
<dbReference type="GO" id="GO:0016020">
    <property type="term" value="C:membrane"/>
    <property type="evidence" value="ECO:0007669"/>
    <property type="project" value="UniProtKB-SubCell"/>
</dbReference>
<dbReference type="VEuPathDB" id="TriTrypDB:TcG_11001"/>
<feature type="transmembrane region" description="Helical" evidence="9">
    <location>
        <begin position="146"/>
        <end position="165"/>
    </location>
</feature>
<evidence type="ECO:0000256" key="4">
    <source>
        <dbReference type="ARBA" id="ARBA00022737"/>
    </source>
</evidence>
<evidence type="ECO:0000256" key="5">
    <source>
        <dbReference type="ARBA" id="ARBA00022989"/>
    </source>
</evidence>
<dbReference type="VEuPathDB" id="TriTrypDB:TCDM_05442"/>
<evidence type="ECO:0000256" key="2">
    <source>
        <dbReference type="ARBA" id="ARBA00022448"/>
    </source>
</evidence>
<dbReference type="VEuPathDB" id="TriTrypDB:TCSYLVIO_007573"/>
<dbReference type="InterPro" id="IPR006603">
    <property type="entry name" value="PQ-loop_rpt"/>
</dbReference>
<name>A0A2V2WIH4_TRYCR</name>
<gene>
    <name evidence="10" type="ORF">C3747_101g161</name>
</gene>
<dbReference type="Proteomes" id="UP000246078">
    <property type="component" value="Unassembled WGS sequence"/>
</dbReference>
<protein>
    <recommendedName>
        <fullName evidence="8">Mannose-P-dolichol utilization defect 1 protein homolog</fullName>
    </recommendedName>
</protein>
<proteinExistence type="inferred from homology"/>
<evidence type="ECO:0000256" key="1">
    <source>
        <dbReference type="ARBA" id="ARBA00004141"/>
    </source>
</evidence>
<comment type="similarity">
    <text evidence="7 8">Belongs to the MPDU1 (TC 2.A.43.3) family.</text>
</comment>
<evidence type="ECO:0000256" key="3">
    <source>
        <dbReference type="ARBA" id="ARBA00022692"/>
    </source>
</evidence>
<feature type="transmembrane region" description="Helical" evidence="9">
    <location>
        <begin position="207"/>
        <end position="228"/>
    </location>
</feature>
<keyword evidence="2" id="KW-0813">Transport</keyword>
<dbReference type="VEuPathDB" id="TriTrypDB:TcBrA4_0133360"/>
<dbReference type="PANTHER" id="PTHR12226">
    <property type="entry name" value="MANNOSE-P-DOLICHOL UTILIZATION DEFECT 1 LEC35 -RELATED"/>
    <property type="match status" value="1"/>
</dbReference>
<accession>A0A2V2WIH4</accession>
<feature type="transmembrane region" description="Helical" evidence="9">
    <location>
        <begin position="27"/>
        <end position="47"/>
    </location>
</feature>
<evidence type="ECO:0000256" key="8">
    <source>
        <dbReference type="PIRNR" id="PIRNR023381"/>
    </source>
</evidence>
<organism evidence="10 11">
    <name type="scientific">Trypanosoma cruzi</name>
    <dbReference type="NCBI Taxonomy" id="5693"/>
    <lineage>
        <taxon>Eukaryota</taxon>
        <taxon>Discoba</taxon>
        <taxon>Euglenozoa</taxon>
        <taxon>Kinetoplastea</taxon>
        <taxon>Metakinetoplastina</taxon>
        <taxon>Trypanosomatida</taxon>
        <taxon>Trypanosomatidae</taxon>
        <taxon>Trypanosoma</taxon>
        <taxon>Schizotrypanum</taxon>
    </lineage>
</organism>
<evidence type="ECO:0000256" key="6">
    <source>
        <dbReference type="ARBA" id="ARBA00023136"/>
    </source>
</evidence>
<evidence type="ECO:0000256" key="7">
    <source>
        <dbReference type="ARBA" id="ARBA00038475"/>
    </source>
</evidence>
<feature type="transmembrane region" description="Helical" evidence="9">
    <location>
        <begin position="97"/>
        <end position="113"/>
    </location>
</feature>
<keyword evidence="5 8" id="KW-1133">Transmembrane helix</keyword>
<dbReference type="VEuPathDB" id="TriTrypDB:BCY84_07814"/>
<dbReference type="VEuPathDB" id="TriTrypDB:TcCL_NonESM10372"/>
<dbReference type="VEuPathDB" id="TriTrypDB:C4B63_52g130"/>
<dbReference type="SMART" id="SM00679">
    <property type="entry name" value="CTNS"/>
    <property type="match status" value="2"/>
</dbReference>
<dbReference type="EMBL" id="PRFC01000101">
    <property type="protein sequence ID" value="PWV07429.1"/>
    <property type="molecule type" value="Genomic_DNA"/>
</dbReference>